<comment type="caution">
    <text evidence="1">The sequence shown here is derived from an EMBL/GenBank/DDBJ whole genome shotgun (WGS) entry which is preliminary data.</text>
</comment>
<dbReference type="EMBL" id="CAQK01000557">
    <property type="protein sequence ID" value="CCQ51935.1"/>
    <property type="molecule type" value="Genomic_DNA"/>
</dbReference>
<reference evidence="1 2" key="1">
    <citation type="submission" date="2013-01" db="EMBL/GenBank/DDBJ databases">
        <authorList>
            <person name="Bench S."/>
        </authorList>
    </citation>
    <scope>NUCLEOTIDE SEQUENCE [LARGE SCALE GENOMIC DNA]</scope>
    <source>
        <strain evidence="1 2">WH 8502</strain>
    </source>
</reference>
<dbReference type="Proteomes" id="UP000018348">
    <property type="component" value="Unassembled WGS sequence"/>
</dbReference>
<sequence length="37" mass="4074">MGKLQSFAQTFPLTLTSPMPPLCSFPVNYKTGTELVK</sequence>
<accession>T2IIB5</accession>
<dbReference type="AlphaFoldDB" id="T2IIB5"/>
<name>T2IIB5_CROWT</name>
<organism evidence="1 2">
    <name type="scientific">Crocosphaera watsonii WH 8502</name>
    <dbReference type="NCBI Taxonomy" id="423474"/>
    <lineage>
        <taxon>Bacteria</taxon>
        <taxon>Bacillati</taxon>
        <taxon>Cyanobacteriota</taxon>
        <taxon>Cyanophyceae</taxon>
        <taxon>Oscillatoriophycideae</taxon>
        <taxon>Chroococcales</taxon>
        <taxon>Aphanothecaceae</taxon>
        <taxon>Crocosphaera</taxon>
    </lineage>
</organism>
<reference evidence="1 2" key="2">
    <citation type="submission" date="2013-09" db="EMBL/GenBank/DDBJ databases">
        <title>Whole genome comparison of six Crocosphaera watsonii strains with differing phenotypes.</title>
        <authorList>
            <person name="Bench S.R."/>
            <person name="Heller P."/>
            <person name="Frank I."/>
            <person name="Arciniega M."/>
            <person name="Shilova I.N."/>
            <person name="Zehr J.P."/>
        </authorList>
    </citation>
    <scope>NUCLEOTIDE SEQUENCE [LARGE SCALE GENOMIC DNA]</scope>
    <source>
        <strain evidence="1 2">WH 8502</strain>
    </source>
</reference>
<gene>
    <name evidence="1" type="ORF">CWATWH8502_879</name>
</gene>
<proteinExistence type="predicted"/>
<evidence type="ECO:0000313" key="1">
    <source>
        <dbReference type="EMBL" id="CCQ51935.1"/>
    </source>
</evidence>
<protein>
    <submittedName>
        <fullName evidence="1">Uncharacterized protein</fullName>
    </submittedName>
</protein>
<evidence type="ECO:0000313" key="2">
    <source>
        <dbReference type="Proteomes" id="UP000018348"/>
    </source>
</evidence>